<sequence>MFKTLRLIPITLIVFRAYPFFVDKEVVMSIKSIKKQLLSERIVLSDDIGYLSHHYPENNAGRLPATRNNNHVLRIHQFTGNRRTDRKSYVDLIDK</sequence>
<evidence type="ECO:0000313" key="4">
    <source>
        <dbReference type="Proteomes" id="UP000224607"/>
    </source>
</evidence>
<name>A0A1I3W2U9_9GAMM</name>
<gene>
    <name evidence="2" type="ORF">SAMN05421680_12421</name>
    <name evidence="1" type="ORF">Xmau_03264</name>
</gene>
<reference evidence="3" key="1">
    <citation type="submission" date="2016-10" db="EMBL/GenBank/DDBJ databases">
        <authorList>
            <person name="Varghese N."/>
            <person name="Submissions S."/>
        </authorList>
    </citation>
    <scope>NUCLEOTIDE SEQUENCE [LARGE SCALE GENOMIC DNA]</scope>
    <source>
        <strain evidence="3">DSM 17908</strain>
    </source>
</reference>
<dbReference type="Proteomes" id="UP000198919">
    <property type="component" value="Unassembled WGS sequence"/>
</dbReference>
<accession>A0A1I3W2U9</accession>
<keyword evidence="4" id="KW-1185">Reference proteome</keyword>
<reference evidence="1 4" key="3">
    <citation type="journal article" date="2017" name="Nat. Microbiol.">
        <title>Natural product diversity associated with the nematode symbionts Photorhabdus and Xenorhabdus.</title>
        <authorList>
            <person name="Tobias N.J."/>
            <person name="Wolff H."/>
            <person name="Djahanschiri B."/>
            <person name="Grundmann F."/>
            <person name="Kronenwerth M."/>
            <person name="Shi Y.M."/>
            <person name="Simonyi S."/>
            <person name="Grun P."/>
            <person name="Shapiro-Ilan D."/>
            <person name="Pidot S.J."/>
            <person name="Stinear T.P."/>
            <person name="Ebersberger I."/>
            <person name="Bode H.B."/>
        </authorList>
    </citation>
    <scope>NUCLEOTIDE SEQUENCE [LARGE SCALE GENOMIC DNA]</scope>
    <source>
        <strain evidence="1 4">DSM 17908</strain>
    </source>
</reference>
<dbReference type="Proteomes" id="UP000224607">
    <property type="component" value="Unassembled WGS sequence"/>
</dbReference>
<dbReference type="EMBL" id="NITY01000014">
    <property type="protein sequence ID" value="PHM38887.1"/>
    <property type="molecule type" value="Genomic_DNA"/>
</dbReference>
<organism evidence="2 3">
    <name type="scientific">Xenorhabdus mauleonii</name>
    <dbReference type="NCBI Taxonomy" id="351675"/>
    <lineage>
        <taxon>Bacteria</taxon>
        <taxon>Pseudomonadati</taxon>
        <taxon>Pseudomonadota</taxon>
        <taxon>Gammaproteobacteria</taxon>
        <taxon>Enterobacterales</taxon>
        <taxon>Morganellaceae</taxon>
        <taxon>Xenorhabdus</taxon>
    </lineage>
</organism>
<protein>
    <submittedName>
        <fullName evidence="2">Uncharacterized protein</fullName>
    </submittedName>
</protein>
<evidence type="ECO:0000313" key="3">
    <source>
        <dbReference type="Proteomes" id="UP000198919"/>
    </source>
</evidence>
<evidence type="ECO:0000313" key="1">
    <source>
        <dbReference type="EMBL" id="PHM38887.1"/>
    </source>
</evidence>
<reference evidence="2" key="2">
    <citation type="submission" date="2016-10" db="EMBL/GenBank/DDBJ databases">
        <authorList>
            <person name="de Groot N.N."/>
        </authorList>
    </citation>
    <scope>NUCLEOTIDE SEQUENCE [LARGE SCALE GENOMIC DNA]</scope>
    <source>
        <strain evidence="2">DSM 17908</strain>
    </source>
</reference>
<dbReference type="AlphaFoldDB" id="A0A1I3W2U9"/>
<dbReference type="EMBL" id="FORG01000024">
    <property type="protein sequence ID" value="SFK01918.1"/>
    <property type="molecule type" value="Genomic_DNA"/>
</dbReference>
<proteinExistence type="predicted"/>
<evidence type="ECO:0000313" key="2">
    <source>
        <dbReference type="EMBL" id="SFK01918.1"/>
    </source>
</evidence>